<organism evidence="1 2">
    <name type="scientific">Rhizobium leguminosarum</name>
    <dbReference type="NCBI Taxonomy" id="384"/>
    <lineage>
        <taxon>Bacteria</taxon>
        <taxon>Pseudomonadati</taxon>
        <taxon>Pseudomonadota</taxon>
        <taxon>Alphaproteobacteria</taxon>
        <taxon>Hyphomicrobiales</taxon>
        <taxon>Rhizobiaceae</taxon>
        <taxon>Rhizobium/Agrobacterium group</taxon>
        <taxon>Rhizobium</taxon>
    </lineage>
</organism>
<gene>
    <name evidence="1" type="ORF">GGI64_000152</name>
</gene>
<accession>A0A7Z0DU62</accession>
<reference evidence="1 2" key="1">
    <citation type="submission" date="2020-07" db="EMBL/GenBank/DDBJ databases">
        <title>Genomic Encyclopedia of Type Strains, Phase IV (KMG-V): Genome sequencing to study the core and pangenomes of soil and plant-associated prokaryotes.</title>
        <authorList>
            <person name="Whitman W."/>
        </authorList>
    </citation>
    <scope>NUCLEOTIDE SEQUENCE [LARGE SCALE GENOMIC DNA]</scope>
    <source>
        <strain evidence="1 2">SEMIA 4052</strain>
    </source>
</reference>
<dbReference type="Proteomes" id="UP000535276">
    <property type="component" value="Unassembled WGS sequence"/>
</dbReference>
<proteinExistence type="predicted"/>
<evidence type="ECO:0000313" key="1">
    <source>
        <dbReference type="EMBL" id="NYJ09133.1"/>
    </source>
</evidence>
<dbReference type="EMBL" id="JACBZV010000001">
    <property type="protein sequence ID" value="NYJ09133.1"/>
    <property type="molecule type" value="Genomic_DNA"/>
</dbReference>
<evidence type="ECO:0000313" key="2">
    <source>
        <dbReference type="Proteomes" id="UP000535276"/>
    </source>
</evidence>
<name>A0A7Z0DU62_RHILE</name>
<comment type="caution">
    <text evidence="1">The sequence shown here is derived from an EMBL/GenBank/DDBJ whole genome shotgun (WGS) entry which is preliminary data.</text>
</comment>
<dbReference type="AlphaFoldDB" id="A0A7Z0DU62"/>
<protein>
    <submittedName>
        <fullName evidence="1">Uncharacterized protein</fullName>
    </submittedName>
</protein>
<sequence length="74" mass="8152">MMPAGREKGADPELHIGDGHSGLADGSHWAYENCLDSFSVRDLLARVFAGKVEPDTLQVQPVCLLVATYRRRAR</sequence>